<dbReference type="RefSeq" id="XP_011365519.1">
    <property type="nucleotide sequence ID" value="XM_011367217.1"/>
</dbReference>
<dbReference type="Proteomes" id="UP000515202">
    <property type="component" value="Unplaced"/>
</dbReference>
<feature type="domain" description="UPAR/Ly6" evidence="1">
    <location>
        <begin position="8"/>
        <end position="87"/>
    </location>
</feature>
<dbReference type="OrthoDB" id="9829427at2759"/>
<dbReference type="InterPro" id="IPR016054">
    <property type="entry name" value="LY6_UPA_recep-like"/>
</dbReference>
<dbReference type="InterPro" id="IPR029691">
    <property type="entry name" value="PATE2"/>
</dbReference>
<organism evidence="2 3">
    <name type="scientific">Pteropus vampyrus</name>
    <name type="common">Large flying fox</name>
    <dbReference type="NCBI Taxonomy" id="132908"/>
    <lineage>
        <taxon>Eukaryota</taxon>
        <taxon>Metazoa</taxon>
        <taxon>Chordata</taxon>
        <taxon>Craniata</taxon>
        <taxon>Vertebrata</taxon>
        <taxon>Euteleostomi</taxon>
        <taxon>Mammalia</taxon>
        <taxon>Eutheria</taxon>
        <taxon>Laurasiatheria</taxon>
        <taxon>Chiroptera</taxon>
        <taxon>Yinpterochiroptera</taxon>
        <taxon>Pteropodoidea</taxon>
        <taxon>Pteropodidae</taxon>
        <taxon>Pteropodinae</taxon>
        <taxon>Pteropus</taxon>
    </lineage>
</organism>
<gene>
    <name evidence="3" type="primary">PATE2</name>
</gene>
<dbReference type="KEGG" id="pvp:105296863"/>
<protein>
    <submittedName>
        <fullName evidence="3">Prostate and testis expressed protein 2</fullName>
    </submittedName>
</protein>
<sequence length="141" mass="16672">MNNEALRICYKCSKFHLGTCYDVMSFCIPKYHQSCAVENIYVLTNRGKSMYHYSKLSCMTKCEDINILASEKRTEIICCDKDHFCNIPMDKWRYNHTQLDCEEYCLPSNFYYGALKISTFCCKGQDFCNRYQGKGKDYKIR</sequence>
<reference evidence="3" key="1">
    <citation type="submission" date="2025-08" db="UniProtKB">
        <authorList>
            <consortium name="RefSeq"/>
        </authorList>
    </citation>
    <scope>IDENTIFICATION</scope>
    <source>
        <tissue evidence="3">Kidney</tissue>
    </source>
</reference>
<dbReference type="CTD" id="399967"/>
<feature type="domain" description="UPAR/Ly6" evidence="1">
    <location>
        <begin position="95"/>
        <end position="130"/>
    </location>
</feature>
<dbReference type="PANTHER" id="PTHR47884:SF1">
    <property type="entry name" value="PROSTATE AND TESTIS EXPRESSED PROTEIN 2"/>
    <property type="match status" value="1"/>
</dbReference>
<name>A0A6P3QIN1_PTEVA</name>
<dbReference type="AlphaFoldDB" id="A0A6P3QIN1"/>
<dbReference type="GeneID" id="105296863"/>
<accession>A0A6P3QIN1</accession>
<dbReference type="Pfam" id="PF00021">
    <property type="entry name" value="UPAR_LY6"/>
    <property type="match status" value="2"/>
</dbReference>
<evidence type="ECO:0000313" key="2">
    <source>
        <dbReference type="Proteomes" id="UP000515202"/>
    </source>
</evidence>
<evidence type="ECO:0000259" key="1">
    <source>
        <dbReference type="Pfam" id="PF00021"/>
    </source>
</evidence>
<dbReference type="PANTHER" id="PTHR47884">
    <property type="entry name" value="PROSTATE AND TESTIS EXPRESSED PROTEIN 2"/>
    <property type="match status" value="1"/>
</dbReference>
<evidence type="ECO:0000313" key="3">
    <source>
        <dbReference type="RefSeq" id="XP_011365519.1"/>
    </source>
</evidence>
<dbReference type="GO" id="GO:0005615">
    <property type="term" value="C:extracellular space"/>
    <property type="evidence" value="ECO:0007669"/>
    <property type="project" value="TreeGrafter"/>
</dbReference>
<keyword evidence="2" id="KW-1185">Reference proteome</keyword>
<proteinExistence type="predicted"/>